<keyword evidence="3" id="KW-1185">Reference proteome</keyword>
<evidence type="ECO:0000256" key="1">
    <source>
        <dbReference type="SAM" id="MobiDB-lite"/>
    </source>
</evidence>
<reference evidence="2 3" key="1">
    <citation type="journal article" date="2018" name="Sci. Data">
        <title>The draft genome sequence of cork oak.</title>
        <authorList>
            <person name="Ramos A.M."/>
            <person name="Usie A."/>
            <person name="Barbosa P."/>
            <person name="Barros P.M."/>
            <person name="Capote T."/>
            <person name="Chaves I."/>
            <person name="Simoes F."/>
            <person name="Abreu I."/>
            <person name="Carrasquinho I."/>
            <person name="Faro C."/>
            <person name="Guimaraes J.B."/>
            <person name="Mendonca D."/>
            <person name="Nobrega F."/>
            <person name="Rodrigues L."/>
            <person name="Saibo N.J.M."/>
            <person name="Varela M.C."/>
            <person name="Egas C."/>
            <person name="Matos J."/>
            <person name="Miguel C.M."/>
            <person name="Oliveira M.M."/>
            <person name="Ricardo C.P."/>
            <person name="Goncalves S."/>
        </authorList>
    </citation>
    <scope>NUCLEOTIDE SEQUENCE [LARGE SCALE GENOMIC DNA]</scope>
    <source>
        <strain evidence="3">cv. HL8</strain>
    </source>
</reference>
<feature type="region of interest" description="Disordered" evidence="1">
    <location>
        <begin position="52"/>
        <end position="97"/>
    </location>
</feature>
<sequence>MIATAMVELKQQTMCGIKSPAKRKGHGFTRKCASLVKEQRARFVFCAGPSKWRRHGQTEPQQSHSRELVPPSHYRETSAMNSVRPSQSSRNREMDHLRAQMLPLQRGARHHKGNRDHWEIMPDGGDSCRGENTLRYPWLH</sequence>
<name>A0AAW0K855_QUESU</name>
<dbReference type="Proteomes" id="UP000237347">
    <property type="component" value="Unassembled WGS sequence"/>
</dbReference>
<proteinExistence type="predicted"/>
<organism evidence="2 3">
    <name type="scientific">Quercus suber</name>
    <name type="common">Cork oak</name>
    <dbReference type="NCBI Taxonomy" id="58331"/>
    <lineage>
        <taxon>Eukaryota</taxon>
        <taxon>Viridiplantae</taxon>
        <taxon>Streptophyta</taxon>
        <taxon>Embryophyta</taxon>
        <taxon>Tracheophyta</taxon>
        <taxon>Spermatophyta</taxon>
        <taxon>Magnoliopsida</taxon>
        <taxon>eudicotyledons</taxon>
        <taxon>Gunneridae</taxon>
        <taxon>Pentapetalae</taxon>
        <taxon>rosids</taxon>
        <taxon>fabids</taxon>
        <taxon>Fagales</taxon>
        <taxon>Fagaceae</taxon>
        <taxon>Quercus</taxon>
    </lineage>
</organism>
<accession>A0AAW0K855</accession>
<gene>
    <name evidence="2" type="ORF">CFP56_024880</name>
</gene>
<dbReference type="EMBL" id="PKMF04000392">
    <property type="protein sequence ID" value="KAK7834186.1"/>
    <property type="molecule type" value="Genomic_DNA"/>
</dbReference>
<dbReference type="AlphaFoldDB" id="A0AAW0K855"/>
<comment type="caution">
    <text evidence="2">The sequence shown here is derived from an EMBL/GenBank/DDBJ whole genome shotgun (WGS) entry which is preliminary data.</text>
</comment>
<feature type="compositionally biased region" description="Polar residues" evidence="1">
    <location>
        <begin position="78"/>
        <end position="89"/>
    </location>
</feature>
<protein>
    <submittedName>
        <fullName evidence="2">Uncharacterized protein</fullName>
    </submittedName>
</protein>
<evidence type="ECO:0000313" key="2">
    <source>
        <dbReference type="EMBL" id="KAK7834186.1"/>
    </source>
</evidence>
<evidence type="ECO:0000313" key="3">
    <source>
        <dbReference type="Proteomes" id="UP000237347"/>
    </source>
</evidence>